<proteinExistence type="inferred from homology"/>
<comment type="cofactor">
    <cofactor evidence="1">
        <name>Mg(2+)</name>
        <dbReference type="ChEBI" id="CHEBI:18420"/>
    </cofactor>
</comment>
<evidence type="ECO:0000256" key="1">
    <source>
        <dbReference type="ARBA" id="ARBA00001946"/>
    </source>
</evidence>
<evidence type="ECO:0000256" key="2">
    <source>
        <dbReference type="ARBA" id="ARBA00006706"/>
    </source>
</evidence>
<dbReference type="PROSITE" id="PS00723">
    <property type="entry name" value="POLYPRENYL_SYNTHASE_1"/>
    <property type="match status" value="1"/>
</dbReference>
<evidence type="ECO:0000256" key="6">
    <source>
        <dbReference type="RuleBase" id="RU004466"/>
    </source>
</evidence>
<name>A0ABX2SYN0_9BACL</name>
<dbReference type="CDD" id="cd00685">
    <property type="entry name" value="Trans_IPPS_HT"/>
    <property type="match status" value="1"/>
</dbReference>
<dbReference type="SUPFAM" id="SSF48576">
    <property type="entry name" value="Terpenoid synthases"/>
    <property type="match status" value="1"/>
</dbReference>
<dbReference type="InterPro" id="IPR033749">
    <property type="entry name" value="Polyprenyl_synt_CS"/>
</dbReference>
<reference evidence="7 8" key="1">
    <citation type="submission" date="2020-07" db="EMBL/GenBank/DDBJ databases">
        <title>MOT database genomes.</title>
        <authorList>
            <person name="Joseph S."/>
            <person name="Aduse-Opoku J."/>
            <person name="Hashim A."/>
            <person name="Wade W."/>
            <person name="Curtis M."/>
        </authorList>
    </citation>
    <scope>NUCLEOTIDE SEQUENCE [LARGE SCALE GENOMIC DNA]</scope>
    <source>
        <strain evidence="7 8">CIP 106318</strain>
    </source>
</reference>
<comment type="caution">
    <text evidence="7">The sequence shown here is derived from an EMBL/GenBank/DDBJ whole genome shotgun (WGS) entry which is preliminary data.</text>
</comment>
<keyword evidence="5" id="KW-0460">Magnesium</keyword>
<keyword evidence="3 6" id="KW-0808">Transferase</keyword>
<evidence type="ECO:0000256" key="4">
    <source>
        <dbReference type="ARBA" id="ARBA00022723"/>
    </source>
</evidence>
<evidence type="ECO:0000313" key="7">
    <source>
        <dbReference type="EMBL" id="NYS47447.1"/>
    </source>
</evidence>
<dbReference type="InterPro" id="IPR008949">
    <property type="entry name" value="Isoprenoid_synthase_dom_sf"/>
</dbReference>
<evidence type="ECO:0000256" key="5">
    <source>
        <dbReference type="ARBA" id="ARBA00022842"/>
    </source>
</evidence>
<dbReference type="PROSITE" id="PS00444">
    <property type="entry name" value="POLYPRENYL_SYNTHASE_2"/>
    <property type="match status" value="1"/>
</dbReference>
<dbReference type="RefSeq" id="WP_179941231.1">
    <property type="nucleotide sequence ID" value="NZ_JACBYF010000006.1"/>
</dbReference>
<protein>
    <submittedName>
        <fullName evidence="7">Polyprenyl synthetase family protein</fullName>
    </submittedName>
</protein>
<evidence type="ECO:0000313" key="8">
    <source>
        <dbReference type="Proteomes" id="UP000531840"/>
    </source>
</evidence>
<dbReference type="InterPro" id="IPR000092">
    <property type="entry name" value="Polyprenyl_synt"/>
</dbReference>
<dbReference type="SFLD" id="SFLDS00005">
    <property type="entry name" value="Isoprenoid_Synthase_Type_I"/>
    <property type="match status" value="1"/>
</dbReference>
<keyword evidence="8" id="KW-1185">Reference proteome</keyword>
<comment type="similarity">
    <text evidence="2 6">Belongs to the FPP/GGPP synthase family.</text>
</comment>
<evidence type="ECO:0000256" key="3">
    <source>
        <dbReference type="ARBA" id="ARBA00022679"/>
    </source>
</evidence>
<sequence length="312" mass="36250">MLKLYKDDLLLVRSHIKNIIETDNKEVYNIIVDYFDNGGKGLRPLLTLVCGDLGINNKNEIINIASIVEIIHTTTLIHDDIIDKAFERRGKKTLNNIYGDRKALFIGDFLFSRILKEMSKINDQRLHKYLSKTLKDLCLGEIKQYEDLYNIDTRVIDYLRKIRRKTAILIAFACVSGAIVSDATEEEIESCYKFGYYLGMSYQIIDDYLDFKGDNKKLGKDTGQDFKNGNITLPIILKIKKDKDKFVNYKNLTSEEKKKLVKEITNDNIIMDYTVEISNRYLKKAEESIKYLNSDVKDSLLYILNSLMMRDK</sequence>
<keyword evidence="4" id="KW-0479">Metal-binding</keyword>
<dbReference type="PANTHER" id="PTHR12001">
    <property type="entry name" value="GERANYLGERANYL PYROPHOSPHATE SYNTHASE"/>
    <property type="match status" value="1"/>
</dbReference>
<gene>
    <name evidence="7" type="ORF">HZY85_04460</name>
</gene>
<dbReference type="Gene3D" id="1.10.600.10">
    <property type="entry name" value="Farnesyl Diphosphate Synthase"/>
    <property type="match status" value="1"/>
</dbReference>
<dbReference type="PANTHER" id="PTHR12001:SF69">
    <property type="entry name" value="ALL TRANS-POLYPRENYL-DIPHOSPHATE SYNTHASE PDSS1"/>
    <property type="match status" value="1"/>
</dbReference>
<organism evidence="7 8">
    <name type="scientific">Gemelliphila palaticanis</name>
    <dbReference type="NCBI Taxonomy" id="81950"/>
    <lineage>
        <taxon>Bacteria</taxon>
        <taxon>Bacillati</taxon>
        <taxon>Bacillota</taxon>
        <taxon>Bacilli</taxon>
        <taxon>Bacillales</taxon>
        <taxon>Gemellaceae</taxon>
        <taxon>Gemelliphila</taxon>
    </lineage>
</organism>
<dbReference type="Pfam" id="PF00348">
    <property type="entry name" value="polyprenyl_synt"/>
    <property type="match status" value="1"/>
</dbReference>
<accession>A0ABX2SYN0</accession>
<dbReference type="EMBL" id="JACBYF010000006">
    <property type="protein sequence ID" value="NYS47447.1"/>
    <property type="molecule type" value="Genomic_DNA"/>
</dbReference>
<dbReference type="Proteomes" id="UP000531840">
    <property type="component" value="Unassembled WGS sequence"/>
</dbReference>